<dbReference type="AlphaFoldDB" id="A0A1H6XGD9"/>
<proteinExistence type="predicted"/>
<dbReference type="STRING" id="915471.SAMN05216201_10639"/>
<dbReference type="InterPro" id="IPR025406">
    <property type="entry name" value="DUF4132"/>
</dbReference>
<dbReference type="Pfam" id="PF13569">
    <property type="entry name" value="DUF4132"/>
    <property type="match status" value="1"/>
</dbReference>
<feature type="domain" description="DUF4132" evidence="1">
    <location>
        <begin position="681"/>
        <end position="839"/>
    </location>
</feature>
<sequence>MSERDCTHAPLAELLAQVGDTFDFSAFAGILVERLRNGRADEVADFIGTLYSLYRLNDEQAPWRRDPDLWLELARLTVPRGVLLEGDARRGRELSREMQAMARDWLAGSGDRPSWEVLGLFRKQYYWFWYEGMPREEVLSLIEWLHEVRTTAGLQPTDYPDDVWGPLIATLDDADLLALAEQGGALYRDVVNSYRWRHYRKPTRQRWAPWHAFFERHPQLYDLEPVHDDPELIALRWAQGADETRRGELAQALLSYAERRPQAHFLAQLDRLVRQDPATFVRQLSERPYLFDVGIAEKIWAEQYPELLPLLLPGIVKAPKPGAYLKVLQPLLAARPDAVLEIPAAKLAGILPLLEAERFRSLLPQLGKVLAGSSSKALREAMARAAQVLSPDEIAATGWLTVRTKNLQLACRDLLLAHPDPAAASLLVELLAGGGLDAGSASVLQARLQAQGLLASGAGAAEPASLQALEAQAAGVKRIAAAVKQYDAPELLALFAPLSEHATRVLLHLAATAEGELSPLAKQLLAAIPAENRARLSLALTQAWVALDGDPRQRWALKLVAGNADDRVVDTLVAAILAWGKPKKQRAVVAVGQLGALDTPYALARVLELSSSRRLKDLVIEATQDTLGEAARRRGLGLAELHDELTPDFGLGEGVTLAVGPHSYRVELQGDLSLRIVNDKGKASKSLPAVKDAALKPEWEAASARLKTLASGLKAVLKQQGPRLQAALMTGKSWPLVRWQRLFVQHPLLRIVGRSLIWRVEGTPLSFRIAEDFSLVDVNDDPVSLPADAAISLWHPASAEPGEHEAWQSYLDDYELTSLVEQVGAPCQLPVPAQCQGNELHPPAPLEITQGALSGLLGKWNYRPGPVGDGPGIYEHSLDLPAAQLYIQLHHDRYMPYMDLGNRVAIEHLTVYDTRQRDENRRWRVIPPADLPKPLQATLMGQLQAMAAKAAPAKGEA</sequence>
<name>A0A1H6XGD9_9PSED</name>
<dbReference type="RefSeq" id="WP_090310025.1">
    <property type="nucleotide sequence ID" value="NZ_FNZE01000006.1"/>
</dbReference>
<evidence type="ECO:0000313" key="2">
    <source>
        <dbReference type="EMBL" id="SEJ23930.1"/>
    </source>
</evidence>
<dbReference type="Proteomes" id="UP000242930">
    <property type="component" value="Unassembled WGS sequence"/>
</dbReference>
<dbReference type="EMBL" id="FNZE01000006">
    <property type="protein sequence ID" value="SEJ23930.1"/>
    <property type="molecule type" value="Genomic_DNA"/>
</dbReference>
<protein>
    <recommendedName>
        <fullName evidence="1">DUF4132 domain-containing protein</fullName>
    </recommendedName>
</protein>
<evidence type="ECO:0000259" key="1">
    <source>
        <dbReference type="Pfam" id="PF13569"/>
    </source>
</evidence>
<dbReference type="OrthoDB" id="9763697at2"/>
<gene>
    <name evidence="2" type="ORF">SAMN05216201_10639</name>
</gene>
<evidence type="ECO:0000313" key="3">
    <source>
        <dbReference type="Proteomes" id="UP000242930"/>
    </source>
</evidence>
<keyword evidence="3" id="KW-1185">Reference proteome</keyword>
<reference evidence="3" key="1">
    <citation type="submission" date="2016-10" db="EMBL/GenBank/DDBJ databases">
        <authorList>
            <person name="Varghese N."/>
            <person name="Submissions S."/>
        </authorList>
    </citation>
    <scope>NUCLEOTIDE SEQUENCE [LARGE SCALE GENOMIC DNA]</scope>
    <source>
        <strain evidence="3">LMG 25967</strain>
    </source>
</reference>
<organism evidence="2 3">
    <name type="scientific">Pseudomonas linyingensis</name>
    <dbReference type="NCBI Taxonomy" id="915471"/>
    <lineage>
        <taxon>Bacteria</taxon>
        <taxon>Pseudomonadati</taxon>
        <taxon>Pseudomonadota</taxon>
        <taxon>Gammaproteobacteria</taxon>
        <taxon>Pseudomonadales</taxon>
        <taxon>Pseudomonadaceae</taxon>
        <taxon>Pseudomonas</taxon>
    </lineage>
</organism>
<accession>A0A1H6XGD9</accession>